<evidence type="ECO:0000256" key="2">
    <source>
        <dbReference type="ARBA" id="ARBA00022801"/>
    </source>
</evidence>
<dbReference type="SUPFAM" id="SSF53163">
    <property type="entry name" value="HybD-like"/>
    <property type="match status" value="1"/>
</dbReference>
<protein>
    <recommendedName>
        <fullName evidence="4">Germination protease</fullName>
        <ecNumber evidence="4">3.4.24.78</ecNumber>
    </recommendedName>
    <alternativeName>
        <fullName evidence="4">GPR endopeptidase</fullName>
    </alternativeName>
    <alternativeName>
        <fullName evidence="4">Germination proteinase</fullName>
    </alternativeName>
    <alternativeName>
        <fullName evidence="4">Spore protease</fullName>
    </alternativeName>
</protein>
<dbReference type="HAMAP" id="MF_00626">
    <property type="entry name" value="Germination_prot"/>
    <property type="match status" value="1"/>
</dbReference>
<evidence type="ECO:0000313" key="6">
    <source>
        <dbReference type="Proteomes" id="UP000037326"/>
    </source>
</evidence>
<dbReference type="Gene3D" id="3.40.50.1450">
    <property type="entry name" value="HybD-like"/>
    <property type="match status" value="1"/>
</dbReference>
<dbReference type="EC" id="3.4.24.78" evidence="4"/>
<evidence type="ECO:0000256" key="3">
    <source>
        <dbReference type="ARBA" id="ARBA00023145"/>
    </source>
</evidence>
<dbReference type="GO" id="GO:0004222">
    <property type="term" value="F:metalloendopeptidase activity"/>
    <property type="evidence" value="ECO:0007669"/>
    <property type="project" value="UniProtKB-UniRule"/>
</dbReference>
<evidence type="ECO:0000313" key="5">
    <source>
        <dbReference type="EMBL" id="KMY30437.1"/>
    </source>
</evidence>
<name>A0A0K9F8A3_9BACI</name>
<dbReference type="GeneID" id="96599972"/>
<sequence length="338" mass="37859">MQNFNWQRTDLIDESEEVVLHQTKEQKDTLKESSGIQIEDRNTGRVKITDVLVNAEGEKQIGKKKGQYITLSVPTLTLEDQDGFEQLEKELLVNFKNMHESMSWKEDDKILIIGLGNRTITPDAIGPYLIDHLHSLDVIDEKFVMYAPGVTGQTGYETGEFVAALAERLKPKLIIVVDALATRASDRLCKTIQLTDTGIHPGSGVGNQRKEISYEMLGIPVTAIGVPTVVDAPVLIADAVEVMLRSIAARVAERSKPSSKLSLSSWQPDINKELDMSLVEPIFGEWATWSKEERQELFAETFAASHKQLMVTPKEADYWVDKYAILVSSMLMKWANNL</sequence>
<comment type="similarity">
    <text evidence="4">Belongs to the peptidase A25 family.</text>
</comment>
<dbReference type="GO" id="GO:0006508">
    <property type="term" value="P:proteolysis"/>
    <property type="evidence" value="ECO:0007669"/>
    <property type="project" value="UniProtKB-UniRule"/>
</dbReference>
<comment type="PTM">
    <text evidence="4">Autoproteolytically processed. The inactive tetrameric zymogen termed p46 autoprocesses to a smaller form termed p41, which is active only during spore germination.</text>
</comment>
<feature type="chain" id="PRO_5023255044" description="Germination protease" evidence="4">
    <location>
        <begin position="11"/>
        <end position="338"/>
    </location>
</feature>
<keyword evidence="1 4" id="KW-0645">Protease</keyword>
<gene>
    <name evidence="4" type="primary">gpr</name>
    <name evidence="5" type="ORF">ACZ11_17250</name>
</gene>
<evidence type="ECO:0000256" key="1">
    <source>
        <dbReference type="ARBA" id="ARBA00022670"/>
    </source>
</evidence>
<feature type="propeptide" id="PRO_5023255045" evidence="4">
    <location>
        <begin position="1"/>
        <end position="10"/>
    </location>
</feature>
<dbReference type="GO" id="GO:0009847">
    <property type="term" value="P:spore germination"/>
    <property type="evidence" value="ECO:0007669"/>
    <property type="project" value="UniProtKB-UniRule"/>
</dbReference>
<keyword evidence="3 4" id="KW-0865">Zymogen</keyword>
<dbReference type="AlphaFoldDB" id="A0A0K9F8A3"/>
<dbReference type="PATRIC" id="fig|582475.4.peg.4547"/>
<dbReference type="NCBIfam" id="TIGR01441">
    <property type="entry name" value="GPR"/>
    <property type="match status" value="1"/>
</dbReference>
<dbReference type="RefSeq" id="WP_049667761.1">
    <property type="nucleotide sequence ID" value="NZ_JBIVOC010000011.1"/>
</dbReference>
<comment type="subunit">
    <text evidence="4">Homotetramer.</text>
</comment>
<reference evidence="6" key="1">
    <citation type="submission" date="2015-07" db="EMBL/GenBank/DDBJ databases">
        <authorList>
            <person name="Liu B."/>
            <person name="Wang J."/>
            <person name="Zhu Y."/>
            <person name="Liu G."/>
            <person name="Chen Q."/>
            <person name="Lan J."/>
            <person name="Che J."/>
            <person name="Ge C."/>
            <person name="Shi H."/>
            <person name="Pan Z."/>
            <person name="Liu X."/>
        </authorList>
    </citation>
    <scope>NUCLEOTIDE SEQUENCE [LARGE SCALE GENOMIC DNA]</scope>
    <source>
        <strain evidence="6">DSM 23493</strain>
    </source>
</reference>
<comment type="function">
    <text evidence="4">Initiates the rapid degradation of small, acid-soluble proteins during spore germination.</text>
</comment>
<dbReference type="InterPro" id="IPR023430">
    <property type="entry name" value="Pept_HybD-like_dom_sf"/>
</dbReference>
<accession>A0A0K9F8A3</accession>
<evidence type="ECO:0000256" key="4">
    <source>
        <dbReference type="HAMAP-Rule" id="MF_00626"/>
    </source>
</evidence>
<organism evidence="5 6">
    <name type="scientific">Lysinibacillus xylanilyticus</name>
    <dbReference type="NCBI Taxonomy" id="582475"/>
    <lineage>
        <taxon>Bacteria</taxon>
        <taxon>Bacillati</taxon>
        <taxon>Bacillota</taxon>
        <taxon>Bacilli</taxon>
        <taxon>Bacillales</taxon>
        <taxon>Bacillaceae</taxon>
        <taxon>Lysinibacillus</taxon>
    </lineage>
</organism>
<dbReference type="EMBL" id="LFXJ01000008">
    <property type="protein sequence ID" value="KMY30437.1"/>
    <property type="molecule type" value="Genomic_DNA"/>
</dbReference>
<proteinExistence type="inferred from homology"/>
<dbReference type="Proteomes" id="UP000037326">
    <property type="component" value="Unassembled WGS sequence"/>
</dbReference>
<dbReference type="InterPro" id="IPR005080">
    <property type="entry name" value="Peptidase_A25"/>
</dbReference>
<comment type="catalytic activity">
    <reaction evidence="4">
        <text>Endopeptidase action with P4 Glu or Asp, P1 preferably Glu &gt; Asp, P1' hydrophobic and P2' Ala.</text>
        <dbReference type="EC" id="3.4.24.78"/>
    </reaction>
</comment>
<dbReference type="Pfam" id="PF03418">
    <property type="entry name" value="Peptidase_A25"/>
    <property type="match status" value="1"/>
</dbReference>
<comment type="caution">
    <text evidence="5">The sequence shown here is derived from an EMBL/GenBank/DDBJ whole genome shotgun (WGS) entry which is preliminary data.</text>
</comment>
<keyword evidence="2 4" id="KW-0378">Hydrolase</keyword>
<dbReference type="OrthoDB" id="9777293at2"/>